<feature type="transmembrane region" description="Helical" evidence="1">
    <location>
        <begin position="151"/>
        <end position="175"/>
    </location>
</feature>
<dbReference type="AlphaFoldDB" id="A0A1H1SCL0"/>
<evidence type="ECO:0000256" key="1">
    <source>
        <dbReference type="SAM" id="Phobius"/>
    </source>
</evidence>
<name>A0A1H1SCL0_9CELL</name>
<dbReference type="OrthoDB" id="9806699at2"/>
<keyword evidence="1" id="KW-1133">Transmembrane helix</keyword>
<dbReference type="Proteomes" id="UP000185663">
    <property type="component" value="Chromosome I"/>
</dbReference>
<reference evidence="2 3" key="1">
    <citation type="submission" date="2016-10" db="EMBL/GenBank/DDBJ databases">
        <authorList>
            <person name="de Groot N.N."/>
        </authorList>
    </citation>
    <scope>NUCLEOTIDE SEQUENCE [LARGE SCALE GENOMIC DNA]</scope>
    <source>
        <strain evidence="2 3">DSM 22126</strain>
    </source>
</reference>
<keyword evidence="1" id="KW-0472">Membrane</keyword>
<keyword evidence="1" id="KW-0812">Transmembrane</keyword>
<feature type="transmembrane region" description="Helical" evidence="1">
    <location>
        <begin position="77"/>
        <end position="96"/>
    </location>
</feature>
<proteinExistence type="predicted"/>
<evidence type="ECO:0000313" key="2">
    <source>
        <dbReference type="EMBL" id="SDS45089.1"/>
    </source>
</evidence>
<dbReference type="RefSeq" id="WP_083372165.1">
    <property type="nucleotide sequence ID" value="NZ_LT629776.1"/>
</dbReference>
<dbReference type="eggNOG" id="ENOG5031MWV">
    <property type="taxonomic scope" value="Bacteria"/>
</dbReference>
<dbReference type="STRING" id="545619.SAMN04489860_1578"/>
<evidence type="ECO:0000313" key="3">
    <source>
        <dbReference type="Proteomes" id="UP000185663"/>
    </source>
</evidence>
<accession>A0A1H1SCL0</accession>
<feature type="transmembrane region" description="Helical" evidence="1">
    <location>
        <begin position="108"/>
        <end position="131"/>
    </location>
</feature>
<gene>
    <name evidence="2" type="ORF">SAMN04489860_1578</name>
</gene>
<protein>
    <recommendedName>
        <fullName evidence="4">Energy-coupling factor transport system substrate-specific component</fullName>
    </recommendedName>
</protein>
<sequence>MEARDLLTQWWRPALAAVLVVLALGFRLVREDLGLPPNLEIVTAATFAAALLLRHPVALAVPLVATVGSDVLMGNTSIALFTWSAWAVIGVAAFAVRRLGDRHRFLTALGFGVGSSVWFFLWTNAGVWFFARGVYYPAGLDGLIASYVAGLPFFRTMLVGNLVLVPAAAALVSVVERLEQHAGLAQVPAVAPSR</sequence>
<dbReference type="InterPro" id="IPR046487">
    <property type="entry name" value="DUF6580"/>
</dbReference>
<feature type="transmembrane region" description="Helical" evidence="1">
    <location>
        <begin position="41"/>
        <end position="65"/>
    </location>
</feature>
<organism evidence="2 3">
    <name type="scientific">Paraoerskovia marina</name>
    <dbReference type="NCBI Taxonomy" id="545619"/>
    <lineage>
        <taxon>Bacteria</taxon>
        <taxon>Bacillati</taxon>
        <taxon>Actinomycetota</taxon>
        <taxon>Actinomycetes</taxon>
        <taxon>Micrococcales</taxon>
        <taxon>Cellulomonadaceae</taxon>
        <taxon>Paraoerskovia</taxon>
    </lineage>
</organism>
<evidence type="ECO:0008006" key="4">
    <source>
        <dbReference type="Google" id="ProtNLM"/>
    </source>
</evidence>
<feature type="transmembrane region" description="Helical" evidence="1">
    <location>
        <begin position="12"/>
        <end position="29"/>
    </location>
</feature>
<dbReference type="EMBL" id="LT629776">
    <property type="protein sequence ID" value="SDS45089.1"/>
    <property type="molecule type" value="Genomic_DNA"/>
</dbReference>
<dbReference type="Pfam" id="PF20221">
    <property type="entry name" value="DUF6580"/>
    <property type="match status" value="1"/>
</dbReference>
<keyword evidence="3" id="KW-1185">Reference proteome</keyword>